<dbReference type="CDD" id="cd02205">
    <property type="entry name" value="CBS_pair_SF"/>
    <property type="match status" value="1"/>
</dbReference>
<dbReference type="GO" id="GO:0005525">
    <property type="term" value="F:GTP binding"/>
    <property type="evidence" value="ECO:0007669"/>
    <property type="project" value="InterPro"/>
</dbReference>
<evidence type="ECO:0000256" key="1">
    <source>
        <dbReference type="ARBA" id="ARBA00022737"/>
    </source>
</evidence>
<accession>A0AAE0DFV6</accession>
<dbReference type="GO" id="GO:0042149">
    <property type="term" value="P:cellular response to glucose starvation"/>
    <property type="evidence" value="ECO:0007669"/>
    <property type="project" value="TreeGrafter"/>
</dbReference>
<dbReference type="InterPro" id="IPR000644">
    <property type="entry name" value="CBS_dom"/>
</dbReference>
<dbReference type="GO" id="GO:0003924">
    <property type="term" value="F:GTPase activity"/>
    <property type="evidence" value="ECO:0007669"/>
    <property type="project" value="InterPro"/>
</dbReference>
<evidence type="ECO:0000259" key="5">
    <source>
        <dbReference type="PROSITE" id="PS51371"/>
    </source>
</evidence>
<dbReference type="Pfam" id="PF00571">
    <property type="entry name" value="CBS"/>
    <property type="match status" value="1"/>
</dbReference>
<name>A0AAE0DFV6_9LECA</name>
<evidence type="ECO:0000256" key="3">
    <source>
        <dbReference type="PROSITE-ProRule" id="PRU00703"/>
    </source>
</evidence>
<reference evidence="6" key="1">
    <citation type="submission" date="2022-11" db="EMBL/GenBank/DDBJ databases">
        <title>Chromosomal genome sequence assembly and mating type (MAT) locus characterization of the leprose asexual lichenized fungus Lepraria neglecta (Nyl.) Erichsen.</title>
        <authorList>
            <person name="Allen J.L."/>
            <person name="Pfeffer B."/>
        </authorList>
    </citation>
    <scope>NUCLEOTIDE SEQUENCE</scope>
    <source>
        <strain evidence="6">Allen 5258</strain>
    </source>
</reference>
<organism evidence="6 7">
    <name type="scientific">Lepraria neglecta</name>
    <dbReference type="NCBI Taxonomy" id="209136"/>
    <lineage>
        <taxon>Eukaryota</taxon>
        <taxon>Fungi</taxon>
        <taxon>Dikarya</taxon>
        <taxon>Ascomycota</taxon>
        <taxon>Pezizomycotina</taxon>
        <taxon>Lecanoromycetes</taxon>
        <taxon>OSLEUM clade</taxon>
        <taxon>Lecanoromycetidae</taxon>
        <taxon>Lecanorales</taxon>
        <taxon>Lecanorineae</taxon>
        <taxon>Stereocaulaceae</taxon>
        <taxon>Lepraria</taxon>
    </lineage>
</organism>
<dbReference type="InterPro" id="IPR001806">
    <property type="entry name" value="Small_GTPase"/>
</dbReference>
<evidence type="ECO:0000256" key="4">
    <source>
        <dbReference type="SAM" id="MobiDB-lite"/>
    </source>
</evidence>
<dbReference type="PANTHER" id="PTHR13780:SF36">
    <property type="entry name" value="CBS DOMAIN-CONTAINING PROTEIN"/>
    <property type="match status" value="1"/>
</dbReference>
<dbReference type="AlphaFoldDB" id="A0AAE0DFV6"/>
<dbReference type="PROSITE" id="PS51419">
    <property type="entry name" value="RAB"/>
    <property type="match status" value="1"/>
</dbReference>
<dbReference type="SUPFAM" id="SSF54631">
    <property type="entry name" value="CBS-domain pair"/>
    <property type="match status" value="2"/>
</dbReference>
<dbReference type="GO" id="GO:0004865">
    <property type="term" value="F:protein serine/threonine phosphatase inhibitor activity"/>
    <property type="evidence" value="ECO:0007669"/>
    <property type="project" value="TreeGrafter"/>
</dbReference>
<feature type="domain" description="CBS" evidence="5">
    <location>
        <begin position="500"/>
        <end position="561"/>
    </location>
</feature>
<dbReference type="InterPro" id="IPR005225">
    <property type="entry name" value="Small_GTP-bd"/>
</dbReference>
<dbReference type="SMART" id="SM00173">
    <property type="entry name" value="RAS"/>
    <property type="match status" value="1"/>
</dbReference>
<keyword evidence="1" id="KW-0677">Repeat</keyword>
<evidence type="ECO:0000313" key="7">
    <source>
        <dbReference type="Proteomes" id="UP001276659"/>
    </source>
</evidence>
<feature type="compositionally biased region" description="Polar residues" evidence="4">
    <location>
        <begin position="291"/>
        <end position="311"/>
    </location>
</feature>
<dbReference type="PROSITE" id="PS51421">
    <property type="entry name" value="RAS"/>
    <property type="match status" value="1"/>
</dbReference>
<dbReference type="InterPro" id="IPR027417">
    <property type="entry name" value="P-loop_NTPase"/>
</dbReference>
<dbReference type="NCBIfam" id="TIGR00231">
    <property type="entry name" value="small_GTP"/>
    <property type="match status" value="1"/>
</dbReference>
<dbReference type="PROSITE" id="PS51371">
    <property type="entry name" value="CBS"/>
    <property type="match status" value="1"/>
</dbReference>
<keyword evidence="2 3" id="KW-0129">CBS domain</keyword>
<proteinExistence type="predicted"/>
<feature type="region of interest" description="Disordered" evidence="4">
    <location>
        <begin position="724"/>
        <end position="770"/>
    </location>
</feature>
<dbReference type="InterPro" id="IPR046342">
    <property type="entry name" value="CBS_dom_sf"/>
</dbReference>
<dbReference type="PRINTS" id="PR00449">
    <property type="entry name" value="RASTRNSFRMNG"/>
</dbReference>
<dbReference type="InterPro" id="IPR050511">
    <property type="entry name" value="AMPK_gamma/SDS23_families"/>
</dbReference>
<feature type="compositionally biased region" description="Basic and acidic residues" evidence="4">
    <location>
        <begin position="192"/>
        <end position="201"/>
    </location>
</feature>
<dbReference type="Proteomes" id="UP001276659">
    <property type="component" value="Unassembled WGS sequence"/>
</dbReference>
<feature type="region of interest" description="Disordered" evidence="4">
    <location>
        <begin position="174"/>
        <end position="210"/>
    </location>
</feature>
<dbReference type="SMART" id="SM00116">
    <property type="entry name" value="CBS"/>
    <property type="match status" value="2"/>
</dbReference>
<dbReference type="SMART" id="SM00175">
    <property type="entry name" value="RAB"/>
    <property type="match status" value="1"/>
</dbReference>
<dbReference type="SMART" id="SM00174">
    <property type="entry name" value="RHO"/>
    <property type="match status" value="1"/>
</dbReference>
<protein>
    <recommendedName>
        <fullName evidence="5">CBS domain-containing protein</fullName>
    </recommendedName>
</protein>
<sequence>MDDDNRISITVCGDGGCEDSYSTTRTIDGQSYFLSLTDTAGQEEYRGLWAASNLKSDAFLLVYDITTASSLSTLDHFMQMIDIECDTRQDAGAVQPVKIVAGNKCDLKEGRVVSSRQGLEYARSRGCGFMETSAREMVNIEETFALIVRRVVAARRAHANGTAMGTPQKANGLFNYGHSASRTQPLTPLGDKGGDMTDFPKRPGAKKTKRGEFWARFKYNHLISQRVIMDSDPPRPPSSSSSSSRSSLDARPTPQRTHSQTMRLGGHPSPGHVHRKSFTDALRGMPPSPRANRQPSMTHSQIQDLINNPPTAGSPDPKFAGKDWQHIAVGELVDQEDLRFVELDTGVEDATNLLTESGAPVLLIRTGKTEKSAVATFDYRDLTQYLLFATGQLFPDEEHLVVFQNLAKKAQQGLKIPLRDAKSLGNKEPFLTLPHTADLTAAVETFGGGVHRIVILKEGTNHAVGILSQLRLVKFLWENGRSFPIIDQLYPRQVNELGIGSQQLISVNGDKPLKEALTIMNNEGVTSLAVVDNQYNVVGNISNVDVKVLPQLEIYPRLKPLLTAPQLLTKSSSAPLLENTCIHFVSVILSTRGMNDGKDSYPVFHINPHSTLAHTVAKLVATKAHRMWVVETPSASPISTPLSTPLSSAPTTPYAAPISISHPPSPHPPHLSISFPQANPPFQTLSATPSVSASALPGQHMSGRLSGVVSLTDILNLFARASGLHPTDPEEARRKRRGSSASSRSATGVSGWMGSEDSARSGFMDPGLKR</sequence>
<dbReference type="Gene3D" id="3.40.50.300">
    <property type="entry name" value="P-loop containing nucleotide triphosphate hydrolases"/>
    <property type="match status" value="1"/>
</dbReference>
<dbReference type="EMBL" id="JASNWA010000010">
    <property type="protein sequence ID" value="KAK3168101.1"/>
    <property type="molecule type" value="Genomic_DNA"/>
</dbReference>
<keyword evidence="7" id="KW-1185">Reference proteome</keyword>
<dbReference type="PANTHER" id="PTHR13780">
    <property type="entry name" value="AMP-ACTIVATED PROTEIN KINASE, GAMMA REGULATORY SUBUNIT"/>
    <property type="match status" value="1"/>
</dbReference>
<feature type="compositionally biased region" description="Polar residues" evidence="4">
    <location>
        <begin position="675"/>
        <end position="693"/>
    </location>
</feature>
<evidence type="ECO:0000313" key="6">
    <source>
        <dbReference type="EMBL" id="KAK3168101.1"/>
    </source>
</evidence>
<evidence type="ECO:0000256" key="2">
    <source>
        <dbReference type="ARBA" id="ARBA00023122"/>
    </source>
</evidence>
<dbReference type="Gene3D" id="3.10.580.10">
    <property type="entry name" value="CBS-domain"/>
    <property type="match status" value="2"/>
</dbReference>
<feature type="compositionally biased region" description="Low complexity" evidence="4">
    <location>
        <begin position="238"/>
        <end position="247"/>
    </location>
</feature>
<feature type="region of interest" description="Disordered" evidence="4">
    <location>
        <begin position="663"/>
        <end position="693"/>
    </location>
</feature>
<dbReference type="SUPFAM" id="SSF52540">
    <property type="entry name" value="P-loop containing nucleoside triphosphate hydrolases"/>
    <property type="match status" value="1"/>
</dbReference>
<gene>
    <name evidence="6" type="ORF">OEA41_004547</name>
</gene>
<dbReference type="Pfam" id="PF00071">
    <property type="entry name" value="Ras"/>
    <property type="match status" value="1"/>
</dbReference>
<comment type="caution">
    <text evidence="6">The sequence shown here is derived from an EMBL/GenBank/DDBJ whole genome shotgun (WGS) entry which is preliminary data.</text>
</comment>
<feature type="region of interest" description="Disordered" evidence="4">
    <location>
        <begin position="226"/>
        <end position="318"/>
    </location>
</feature>